<protein>
    <submittedName>
        <fullName evidence="1">Uncharacterized protein</fullName>
    </submittedName>
</protein>
<sequence length="119" mass="13914">MRMNYEGIVLFCFNLPRYGAHAPTPPPSLQSINHLQQQQHIQFHFHASTLILTFQFHQIPIPISPIFSTNSALRTHHNEFSGHTIRPPKPNQRQTRPDASGGFRRIPDQHRRFHFSETR</sequence>
<reference evidence="1" key="1">
    <citation type="submission" date="2023-10" db="EMBL/GenBank/DDBJ databases">
        <authorList>
            <person name="Rodriguez Cubillos JULIANA M."/>
            <person name="De Vega J."/>
        </authorList>
    </citation>
    <scope>NUCLEOTIDE SEQUENCE</scope>
</reference>
<proteinExistence type="predicted"/>
<dbReference type="Proteomes" id="UP001177021">
    <property type="component" value="Unassembled WGS sequence"/>
</dbReference>
<organism evidence="1 2">
    <name type="scientific">Trifolium pratense</name>
    <name type="common">Red clover</name>
    <dbReference type="NCBI Taxonomy" id="57577"/>
    <lineage>
        <taxon>Eukaryota</taxon>
        <taxon>Viridiplantae</taxon>
        <taxon>Streptophyta</taxon>
        <taxon>Embryophyta</taxon>
        <taxon>Tracheophyta</taxon>
        <taxon>Spermatophyta</taxon>
        <taxon>Magnoliopsida</taxon>
        <taxon>eudicotyledons</taxon>
        <taxon>Gunneridae</taxon>
        <taxon>Pentapetalae</taxon>
        <taxon>rosids</taxon>
        <taxon>fabids</taxon>
        <taxon>Fabales</taxon>
        <taxon>Fabaceae</taxon>
        <taxon>Papilionoideae</taxon>
        <taxon>50 kb inversion clade</taxon>
        <taxon>NPAAA clade</taxon>
        <taxon>Hologalegina</taxon>
        <taxon>IRL clade</taxon>
        <taxon>Trifolieae</taxon>
        <taxon>Trifolium</taxon>
    </lineage>
</organism>
<evidence type="ECO:0000313" key="1">
    <source>
        <dbReference type="EMBL" id="CAJ2647194.1"/>
    </source>
</evidence>
<name>A0ACB0JQ11_TRIPR</name>
<keyword evidence="2" id="KW-1185">Reference proteome</keyword>
<gene>
    <name evidence="1" type="ORF">MILVUS5_LOCUS15765</name>
</gene>
<dbReference type="EMBL" id="CASHSV030000109">
    <property type="protein sequence ID" value="CAJ2647194.1"/>
    <property type="molecule type" value="Genomic_DNA"/>
</dbReference>
<evidence type="ECO:0000313" key="2">
    <source>
        <dbReference type="Proteomes" id="UP001177021"/>
    </source>
</evidence>
<accession>A0ACB0JQ11</accession>
<comment type="caution">
    <text evidence="1">The sequence shown here is derived from an EMBL/GenBank/DDBJ whole genome shotgun (WGS) entry which is preliminary data.</text>
</comment>